<sequence>ILCIYAFAIIGFINAGGDTPSSAPLCGLNEFATCESFTCPVDLRKLDGPFGCCCAPIP</sequence>
<dbReference type="Proteomes" id="UP000183832">
    <property type="component" value="Unassembled WGS sequence"/>
</dbReference>
<proteinExistence type="predicted"/>
<dbReference type="AlphaFoldDB" id="A0A1J1HMM1"/>
<dbReference type="EMBL" id="CVRI01000012">
    <property type="protein sequence ID" value="CRK89312.1"/>
    <property type="molecule type" value="Genomic_DNA"/>
</dbReference>
<accession>A0A1J1HMM1</accession>
<name>A0A1J1HMM1_9DIPT</name>
<feature type="signal peptide" evidence="1">
    <location>
        <begin position="1"/>
        <end position="15"/>
    </location>
</feature>
<gene>
    <name evidence="2" type="ORF">CLUMA_CG003071</name>
</gene>
<feature type="non-terminal residue" evidence="2">
    <location>
        <position position="1"/>
    </location>
</feature>
<keyword evidence="1" id="KW-0732">Signal</keyword>
<evidence type="ECO:0000256" key="1">
    <source>
        <dbReference type="SAM" id="SignalP"/>
    </source>
</evidence>
<keyword evidence="3" id="KW-1185">Reference proteome</keyword>
<evidence type="ECO:0000313" key="3">
    <source>
        <dbReference type="Proteomes" id="UP000183832"/>
    </source>
</evidence>
<organism evidence="2 3">
    <name type="scientific">Clunio marinus</name>
    <dbReference type="NCBI Taxonomy" id="568069"/>
    <lineage>
        <taxon>Eukaryota</taxon>
        <taxon>Metazoa</taxon>
        <taxon>Ecdysozoa</taxon>
        <taxon>Arthropoda</taxon>
        <taxon>Hexapoda</taxon>
        <taxon>Insecta</taxon>
        <taxon>Pterygota</taxon>
        <taxon>Neoptera</taxon>
        <taxon>Endopterygota</taxon>
        <taxon>Diptera</taxon>
        <taxon>Nematocera</taxon>
        <taxon>Chironomoidea</taxon>
        <taxon>Chironomidae</taxon>
        <taxon>Clunio</taxon>
    </lineage>
</organism>
<protein>
    <submittedName>
        <fullName evidence="2">CLUMA_CG003071, isoform A</fullName>
    </submittedName>
</protein>
<evidence type="ECO:0000313" key="2">
    <source>
        <dbReference type="EMBL" id="CRK89312.1"/>
    </source>
</evidence>
<feature type="chain" id="PRO_5013244186" evidence="1">
    <location>
        <begin position="16"/>
        <end position="58"/>
    </location>
</feature>
<reference evidence="2 3" key="1">
    <citation type="submission" date="2015-04" db="EMBL/GenBank/DDBJ databases">
        <authorList>
            <person name="Syromyatnikov M.Y."/>
            <person name="Popov V.N."/>
        </authorList>
    </citation>
    <scope>NUCLEOTIDE SEQUENCE [LARGE SCALE GENOMIC DNA]</scope>
</reference>